<dbReference type="PANTHER" id="PTHR38451">
    <property type="entry name" value="TRNA (ADENINE(22)-N(1))-METHYLTRANSFERASE"/>
    <property type="match status" value="1"/>
</dbReference>
<accession>A0AA88ZRU7</accession>
<dbReference type="EMBL" id="JDRX01000008">
    <property type="protein sequence ID" value="KGN02443.1"/>
    <property type="molecule type" value="Genomic_DNA"/>
</dbReference>
<dbReference type="PANTHER" id="PTHR38451:SF1">
    <property type="entry name" value="TRNA (ADENINE(22)-N(1))-METHYLTRANSFERASE"/>
    <property type="match status" value="1"/>
</dbReference>
<dbReference type="RefSeq" id="WP_039249493.1">
    <property type="nucleotide sequence ID" value="NZ_JDRX01000008.1"/>
</dbReference>
<protein>
    <submittedName>
        <fullName evidence="1">SAM-dependent methyltransferase</fullName>
    </submittedName>
</protein>
<dbReference type="GO" id="GO:0032259">
    <property type="term" value="P:methylation"/>
    <property type="evidence" value="ECO:0007669"/>
    <property type="project" value="UniProtKB-KW"/>
</dbReference>
<evidence type="ECO:0000313" key="1">
    <source>
        <dbReference type="EMBL" id="KGN02443.1"/>
    </source>
</evidence>
<sequence>MNISLRLKTIGLLVDKCESIADIGTDHAYLPIYLIKKGVCNTAIASDINKGPVEKAKSNIRREGLSDKITCRLGGGLTTINPNEVNGAIIAGMGGNLIRDIIEESKDVFKSLDYCILQPVQNPDILRKYIYESGYDVLDEELCFDEGKYYEIIKVRFNNNPKKLDDIYYEIGEKLIDKKHPLVKEYINFKIDKYKNIVKYIKDDTELAKERKMELKQNIEKLEELIKCL</sequence>
<keyword evidence="1" id="KW-0808">Transferase</keyword>
<gene>
    <name evidence="1" type="ORF">Z969_05015</name>
</gene>
<dbReference type="GO" id="GO:0160105">
    <property type="term" value="F:tRNA (adenine(22)-N1)-methyltransferase activity"/>
    <property type="evidence" value="ECO:0007669"/>
    <property type="project" value="InterPro"/>
</dbReference>
<comment type="caution">
    <text evidence="1">The sequence shown here is derived from an EMBL/GenBank/DDBJ whole genome shotgun (WGS) entry which is preliminary data.</text>
</comment>
<proteinExistence type="predicted"/>
<dbReference type="Gene3D" id="3.40.50.150">
    <property type="entry name" value="Vaccinia Virus protein VP39"/>
    <property type="match status" value="1"/>
</dbReference>
<dbReference type="PIRSF" id="PIRSF018637">
    <property type="entry name" value="TrmK"/>
    <property type="match status" value="1"/>
</dbReference>
<dbReference type="Proteomes" id="UP000030016">
    <property type="component" value="Unassembled WGS sequence"/>
</dbReference>
<dbReference type="Pfam" id="PF04816">
    <property type="entry name" value="TrmK"/>
    <property type="match status" value="1"/>
</dbReference>
<organism evidence="1 2">
    <name type="scientific">Clostridium novyi A str. 4570</name>
    <dbReference type="NCBI Taxonomy" id="1444290"/>
    <lineage>
        <taxon>Bacteria</taxon>
        <taxon>Bacillati</taxon>
        <taxon>Bacillota</taxon>
        <taxon>Clostridia</taxon>
        <taxon>Eubacteriales</taxon>
        <taxon>Clostridiaceae</taxon>
        <taxon>Clostridium</taxon>
    </lineage>
</organism>
<name>A0AA88ZRU7_CLONO</name>
<dbReference type="SUPFAM" id="SSF53335">
    <property type="entry name" value="S-adenosyl-L-methionine-dependent methyltransferases"/>
    <property type="match status" value="1"/>
</dbReference>
<dbReference type="InterPro" id="IPR006901">
    <property type="entry name" value="TrmK"/>
</dbReference>
<evidence type="ECO:0000313" key="2">
    <source>
        <dbReference type="Proteomes" id="UP000030016"/>
    </source>
</evidence>
<keyword evidence="1" id="KW-0489">Methyltransferase</keyword>
<dbReference type="InterPro" id="IPR029063">
    <property type="entry name" value="SAM-dependent_MTases_sf"/>
</dbReference>
<dbReference type="AlphaFoldDB" id="A0AA88ZRU7"/>
<reference evidence="1 2" key="1">
    <citation type="submission" date="2014-01" db="EMBL/GenBank/DDBJ databases">
        <title>Plasmidome dynamics in the species complex Clostridium novyi sensu lato converts strains of independent lineages into distinctly different pathogens.</title>
        <authorList>
            <person name="Skarin H."/>
            <person name="Segerman B."/>
        </authorList>
    </citation>
    <scope>NUCLEOTIDE SEQUENCE [LARGE SCALE GENOMIC DNA]</scope>
    <source>
        <strain evidence="1 2">4570</strain>
    </source>
</reference>